<sequence length="36" mass="3861">MVFSVGKMFAPEQNSGAMGEGMTFYLFVGKGEGRVT</sequence>
<organism evidence="1 2">
    <name type="scientific">Escherichia coli</name>
    <dbReference type="NCBI Taxonomy" id="562"/>
    <lineage>
        <taxon>Bacteria</taxon>
        <taxon>Pseudomonadati</taxon>
        <taxon>Pseudomonadota</taxon>
        <taxon>Gammaproteobacteria</taxon>
        <taxon>Enterobacterales</taxon>
        <taxon>Enterobacteriaceae</taxon>
        <taxon>Escherichia</taxon>
    </lineage>
</organism>
<dbReference type="Proteomes" id="UP000250385">
    <property type="component" value="Unassembled WGS sequence"/>
</dbReference>
<evidence type="ECO:0000313" key="1">
    <source>
        <dbReference type="EMBL" id="SPX31960.1"/>
    </source>
</evidence>
<reference evidence="1 2" key="1">
    <citation type="submission" date="2018-06" db="EMBL/GenBank/DDBJ databases">
        <authorList>
            <consortium name="Pathogen Informatics"/>
            <person name="Doyle S."/>
        </authorList>
    </citation>
    <scope>NUCLEOTIDE SEQUENCE [LARGE SCALE GENOMIC DNA]</scope>
    <source>
        <strain evidence="1 2">NCTC10279</strain>
    </source>
</reference>
<protein>
    <submittedName>
        <fullName evidence="1">Uncharacterized protein</fullName>
    </submittedName>
</protein>
<dbReference type="AlphaFoldDB" id="A0AB38F1L5"/>
<proteinExistence type="predicted"/>
<dbReference type="EMBL" id="UASG01000023">
    <property type="protein sequence ID" value="SPX31960.1"/>
    <property type="molecule type" value="Genomic_DNA"/>
</dbReference>
<evidence type="ECO:0000313" key="2">
    <source>
        <dbReference type="Proteomes" id="UP000250385"/>
    </source>
</evidence>
<gene>
    <name evidence="1" type="ORF">NCTC10279_04388</name>
</gene>
<comment type="caution">
    <text evidence="1">The sequence shown here is derived from an EMBL/GenBank/DDBJ whole genome shotgun (WGS) entry which is preliminary data.</text>
</comment>
<accession>A0AB38F1L5</accession>
<name>A0AB38F1L5_ECOLX</name>